<feature type="signal peptide" evidence="2">
    <location>
        <begin position="1"/>
        <end position="22"/>
    </location>
</feature>
<evidence type="ECO:0000313" key="5">
    <source>
        <dbReference type="Proteomes" id="UP000271624"/>
    </source>
</evidence>
<gene>
    <name evidence="4" type="primary">yngK</name>
    <name evidence="4" type="ORF">DSM106972_031320</name>
</gene>
<keyword evidence="1 2" id="KW-0732">Signal</keyword>
<dbReference type="SUPFAM" id="SSF51445">
    <property type="entry name" value="(Trans)glycosidases"/>
    <property type="match status" value="1"/>
</dbReference>
<dbReference type="PANTHER" id="PTHR43405:SF1">
    <property type="entry name" value="GLYCOSYL HYDROLASE DIGH"/>
    <property type="match status" value="1"/>
</dbReference>
<feature type="domain" description="Glycosyl hydrolase-like 10" evidence="3">
    <location>
        <begin position="42"/>
        <end position="358"/>
    </location>
</feature>
<reference evidence="4" key="2">
    <citation type="journal article" date="2019" name="Genome Biol. Evol.">
        <title>Day and night: Metabolic profiles and evolutionary relationships of six axenic non-marine cyanobacteria.</title>
        <authorList>
            <person name="Will S.E."/>
            <person name="Henke P."/>
            <person name="Boedeker C."/>
            <person name="Huang S."/>
            <person name="Brinkmann H."/>
            <person name="Rohde M."/>
            <person name="Jarek M."/>
            <person name="Friedl T."/>
            <person name="Seufert S."/>
            <person name="Schumacher M."/>
            <person name="Overmann J."/>
            <person name="Neumann-Schaal M."/>
            <person name="Petersen J."/>
        </authorList>
    </citation>
    <scope>NUCLEOTIDE SEQUENCE [LARGE SCALE GENOMIC DNA]</scope>
    <source>
        <strain evidence="4">PCC 7102</strain>
    </source>
</reference>
<dbReference type="InterPro" id="IPR017853">
    <property type="entry name" value="GH"/>
</dbReference>
<evidence type="ECO:0000259" key="3">
    <source>
        <dbReference type="Pfam" id="PF02638"/>
    </source>
</evidence>
<reference evidence="4" key="1">
    <citation type="submission" date="2018-12" db="EMBL/GenBank/DDBJ databases">
        <authorList>
            <person name="Will S."/>
            <person name="Neumann-Schaal M."/>
            <person name="Henke P."/>
        </authorList>
    </citation>
    <scope>NUCLEOTIDE SEQUENCE</scope>
    <source>
        <strain evidence="4">PCC 7102</strain>
    </source>
</reference>
<dbReference type="EMBL" id="RSCL01000007">
    <property type="protein sequence ID" value="RUT05926.1"/>
    <property type="molecule type" value="Genomic_DNA"/>
</dbReference>
<evidence type="ECO:0000256" key="2">
    <source>
        <dbReference type="SAM" id="SignalP"/>
    </source>
</evidence>
<keyword evidence="5" id="KW-1185">Reference proteome</keyword>
<dbReference type="AlphaFoldDB" id="A0A433VIQ4"/>
<dbReference type="Gene3D" id="3.20.20.80">
    <property type="entry name" value="Glycosidases"/>
    <property type="match status" value="1"/>
</dbReference>
<feature type="chain" id="PRO_5030092558" evidence="2">
    <location>
        <begin position="23"/>
        <end position="522"/>
    </location>
</feature>
<evidence type="ECO:0000313" key="4">
    <source>
        <dbReference type="EMBL" id="RUT05926.1"/>
    </source>
</evidence>
<organism evidence="4 5">
    <name type="scientific">Dulcicalothrix desertica PCC 7102</name>
    <dbReference type="NCBI Taxonomy" id="232991"/>
    <lineage>
        <taxon>Bacteria</taxon>
        <taxon>Bacillati</taxon>
        <taxon>Cyanobacteriota</taxon>
        <taxon>Cyanophyceae</taxon>
        <taxon>Nostocales</taxon>
        <taxon>Calotrichaceae</taxon>
        <taxon>Dulcicalothrix</taxon>
    </lineage>
</organism>
<accession>A0A433VIQ4</accession>
<dbReference type="RefSeq" id="WP_127081636.1">
    <property type="nucleotide sequence ID" value="NZ_RSCL01000007.1"/>
</dbReference>
<dbReference type="Proteomes" id="UP000271624">
    <property type="component" value="Unassembled WGS sequence"/>
</dbReference>
<dbReference type="OrthoDB" id="9759810at2"/>
<dbReference type="InterPro" id="IPR003790">
    <property type="entry name" value="GHL10"/>
</dbReference>
<protein>
    <submittedName>
        <fullName evidence="4">UPF0748 protein YngK</fullName>
    </submittedName>
</protein>
<proteinExistence type="predicted"/>
<name>A0A433VIQ4_9CYAN</name>
<sequence>MNIKATILSGLLLLTIASPVQSQEKQAKPIQTIDTPPPPTREFRGVWVASVANIDFPSKRGLTTEQQKAELIAILDKAVQLKLNAIIFQIRPMADALYASPYEPWSEFLTGKMGQPPLPYYDPLEFAITEARKRGIELHVWFNPYRASHIQSKSEVAPTHITKTRPDLVRQYGKYMWLDPGEKEVQDYSLKVMMDVVKRYDIDGITIDDYFYPYPERNEKKQNIDFPDQTSYSKYLRSGGKLNRNDWRRENINTFVKNLYQGVKSAKPWVKVGISPFGVWKPGYPKQISNTGGFNPYEEIYADSRKWLTEGWLDYFSPQLYWKIEQTAQSYPVLLNWWKSQNVKNRHLWASVYTSRVGNQERQNWNANEIVYQIKSTQGIMGASGNIHFSMKPLMENRGGISDLLSQKSYQNPALVPASPWLNNTPPSKPILEIQKNTISNINQLTWKATGKQPVSLWVLQTKTGNEWKTNILPANQNSFPLTDAQVNTVAISGVTRYGIQSPSTVIQINNLIPPTPLNKGG</sequence>
<dbReference type="Pfam" id="PF02638">
    <property type="entry name" value="GHL10"/>
    <property type="match status" value="1"/>
</dbReference>
<dbReference type="InterPro" id="IPR052177">
    <property type="entry name" value="Divisome_Glycosyl_Hydrolase"/>
</dbReference>
<dbReference type="PANTHER" id="PTHR43405">
    <property type="entry name" value="GLYCOSYL HYDROLASE DIGH"/>
    <property type="match status" value="1"/>
</dbReference>
<comment type="caution">
    <text evidence="4">The sequence shown here is derived from an EMBL/GenBank/DDBJ whole genome shotgun (WGS) entry which is preliminary data.</text>
</comment>
<evidence type="ECO:0000256" key="1">
    <source>
        <dbReference type="ARBA" id="ARBA00022729"/>
    </source>
</evidence>